<protein>
    <submittedName>
        <fullName evidence="1">Uncharacterized protein</fullName>
    </submittedName>
</protein>
<gene>
    <name evidence="1" type="ORF">BT62DRAFT_995681</name>
</gene>
<name>A0A9P7VPX4_9AGAR</name>
<dbReference type="OrthoDB" id="2926628at2759"/>
<dbReference type="GeneID" id="66112833"/>
<reference evidence="1" key="1">
    <citation type="submission" date="2020-11" db="EMBL/GenBank/DDBJ databases">
        <title>Adaptations for nitrogen fixation in a non-lichenized fungal sporocarp promotes dispersal by wood-feeding termites.</title>
        <authorList>
            <consortium name="DOE Joint Genome Institute"/>
            <person name="Koch R.A."/>
            <person name="Yoon G."/>
            <person name="Arayal U."/>
            <person name="Lail K."/>
            <person name="Amirebrahimi M."/>
            <person name="Labutti K."/>
            <person name="Lipzen A."/>
            <person name="Riley R."/>
            <person name="Barry K."/>
            <person name="Henrissat B."/>
            <person name="Grigoriev I.V."/>
            <person name="Herr J.R."/>
            <person name="Aime M.C."/>
        </authorList>
    </citation>
    <scope>NUCLEOTIDE SEQUENCE</scope>
    <source>
        <strain evidence="1">MCA 3950</strain>
    </source>
</reference>
<dbReference type="RefSeq" id="XP_043037376.1">
    <property type="nucleotide sequence ID" value="XM_043190536.1"/>
</dbReference>
<dbReference type="Proteomes" id="UP000812287">
    <property type="component" value="Unassembled WGS sequence"/>
</dbReference>
<evidence type="ECO:0000313" key="1">
    <source>
        <dbReference type="EMBL" id="KAG7443876.1"/>
    </source>
</evidence>
<dbReference type="SUPFAM" id="SSF52047">
    <property type="entry name" value="RNI-like"/>
    <property type="match status" value="1"/>
</dbReference>
<evidence type="ECO:0000313" key="2">
    <source>
        <dbReference type="Proteomes" id="UP000812287"/>
    </source>
</evidence>
<organism evidence="1 2">
    <name type="scientific">Guyanagaster necrorhizus</name>
    <dbReference type="NCBI Taxonomy" id="856835"/>
    <lineage>
        <taxon>Eukaryota</taxon>
        <taxon>Fungi</taxon>
        <taxon>Dikarya</taxon>
        <taxon>Basidiomycota</taxon>
        <taxon>Agaricomycotina</taxon>
        <taxon>Agaricomycetes</taxon>
        <taxon>Agaricomycetidae</taxon>
        <taxon>Agaricales</taxon>
        <taxon>Marasmiineae</taxon>
        <taxon>Physalacriaceae</taxon>
        <taxon>Guyanagaster</taxon>
    </lineage>
</organism>
<sequence>MAASTPASRNIIQDIINNLRFDCTTLKSCSRVSRDFSAYTRPHLFHLIRGISIKIESCYSIDALISISRHVRAVRLSNDDLFNATMPLIISSFDHLEHICILGYVNLSALPGDMIKALTCQRSLVTSLELNAVDYTDIRILNQFLQPYLGLRKLGLLNMRFDMRAYSVGKTGASGPKPQPMELSLHAGTLLRPFLYPHSPASLNRLQKLSVSALFMEDFMSLALVIRLAPNLRELHLRGLQKDSRWFKPKPLDLSSIEVVSFNLFEANEEFEQHLHPGLILAWWIESFRSGVALRSITMTVQVNTTENGLINARLWEWFDAILGSLGTIKAVRGIIRGEKGHVLKKMIDNKCNRLTVRGLMEIRVNGPQRKGE</sequence>
<accession>A0A9P7VPX4</accession>
<comment type="caution">
    <text evidence="1">The sequence shown here is derived from an EMBL/GenBank/DDBJ whole genome shotgun (WGS) entry which is preliminary data.</text>
</comment>
<dbReference type="EMBL" id="MU250542">
    <property type="protein sequence ID" value="KAG7443876.1"/>
    <property type="molecule type" value="Genomic_DNA"/>
</dbReference>
<keyword evidence="2" id="KW-1185">Reference proteome</keyword>
<proteinExistence type="predicted"/>
<dbReference type="AlphaFoldDB" id="A0A9P7VPX4"/>